<evidence type="ECO:0000313" key="1">
    <source>
        <dbReference type="EMBL" id="KAA0197066.1"/>
    </source>
</evidence>
<dbReference type="AlphaFoldDB" id="A0A8E0VMX6"/>
<reference evidence="1" key="1">
    <citation type="submission" date="2019-05" db="EMBL/GenBank/DDBJ databases">
        <title>Annotation for the trematode Fasciolopsis buski.</title>
        <authorList>
            <person name="Choi Y.-J."/>
        </authorList>
    </citation>
    <scope>NUCLEOTIDE SEQUENCE</scope>
    <source>
        <strain evidence="1">HT</strain>
        <tissue evidence="1">Whole worm</tissue>
    </source>
</reference>
<evidence type="ECO:0000313" key="2">
    <source>
        <dbReference type="Proteomes" id="UP000728185"/>
    </source>
</evidence>
<keyword evidence="2" id="KW-1185">Reference proteome</keyword>
<dbReference type="Proteomes" id="UP000728185">
    <property type="component" value="Unassembled WGS sequence"/>
</dbReference>
<dbReference type="EMBL" id="LUCM01002645">
    <property type="protein sequence ID" value="KAA0197066.1"/>
    <property type="molecule type" value="Genomic_DNA"/>
</dbReference>
<proteinExistence type="predicted"/>
<gene>
    <name evidence="1" type="ORF">FBUS_01009</name>
</gene>
<sequence>MCSWYNSLIHQDQFPPKVTYKRFLDHHSRLLRITHNDRRHLYFPSNLHKYNSDYSNGDDDDLDDDDDAIDDFIDLDGFDHVAGY</sequence>
<organism evidence="1 2">
    <name type="scientific">Fasciolopsis buskii</name>
    <dbReference type="NCBI Taxonomy" id="27845"/>
    <lineage>
        <taxon>Eukaryota</taxon>
        <taxon>Metazoa</taxon>
        <taxon>Spiralia</taxon>
        <taxon>Lophotrochozoa</taxon>
        <taxon>Platyhelminthes</taxon>
        <taxon>Trematoda</taxon>
        <taxon>Digenea</taxon>
        <taxon>Plagiorchiida</taxon>
        <taxon>Echinostomata</taxon>
        <taxon>Echinostomatoidea</taxon>
        <taxon>Fasciolidae</taxon>
        <taxon>Fasciolopsis</taxon>
    </lineage>
</organism>
<protein>
    <submittedName>
        <fullName evidence="1">Uncharacterized protein</fullName>
    </submittedName>
</protein>
<name>A0A8E0VMX6_9TREM</name>
<comment type="caution">
    <text evidence="1">The sequence shown here is derived from an EMBL/GenBank/DDBJ whole genome shotgun (WGS) entry which is preliminary data.</text>
</comment>
<accession>A0A8E0VMX6</accession>